<feature type="coiled-coil region" evidence="1">
    <location>
        <begin position="151"/>
        <end position="210"/>
    </location>
</feature>
<dbReference type="EMBL" id="CP048029">
    <property type="protein sequence ID" value="QIK38711.1"/>
    <property type="molecule type" value="Genomic_DNA"/>
</dbReference>
<feature type="domain" description="Transposase InsH N-terminal" evidence="2">
    <location>
        <begin position="19"/>
        <end position="110"/>
    </location>
</feature>
<dbReference type="KEGG" id="cjap:GWK36_12780"/>
<keyword evidence="1" id="KW-0175">Coiled coil</keyword>
<proteinExistence type="predicted"/>
<keyword evidence="4" id="KW-1185">Reference proteome</keyword>
<evidence type="ECO:0000313" key="3">
    <source>
        <dbReference type="EMBL" id="QIK38711.1"/>
    </source>
</evidence>
<reference evidence="4" key="1">
    <citation type="submission" date="2020-01" db="EMBL/GenBank/DDBJ databases">
        <title>Caldichromatium gen. nov., sp. nov., a thermophilic purple sulfur bacterium member of the family Chromatiaceae isolated from Nakabusa hot spring, Japan.</title>
        <authorList>
            <person name="Saini M.K."/>
            <person name="Hanada S."/>
            <person name="Tank M."/>
        </authorList>
    </citation>
    <scope>NUCLEOTIDE SEQUENCE [LARGE SCALE GENOMIC DNA]</scope>
    <source>
        <strain evidence="4">No.7</strain>
    </source>
</reference>
<evidence type="ECO:0000256" key="1">
    <source>
        <dbReference type="SAM" id="Coils"/>
    </source>
</evidence>
<gene>
    <name evidence="3" type="ORF">GWK36_12780</name>
</gene>
<protein>
    <submittedName>
        <fullName evidence="3">Transposase</fullName>
    </submittedName>
</protein>
<dbReference type="Proteomes" id="UP000502699">
    <property type="component" value="Chromosome"/>
</dbReference>
<sequence>MPKFKPCNYAQMTMLPISLENQILPGSLEHTIHEVVEKHMDLSVFDQRYNNDETGATAIHPKILLKVILLAYARGLLSSRQIERACVENVTFIALACGYSPDHSTIANFVSTMQAEIESLFCDVLLVCEEMNLLGGSHFSLDGVKLSANVSKEWSGTFDELKRKRDKLQEKLQQAMAEHRQADAQPEVELERQQQRERRLQRAVERLEQFLQSEQPKTGSDGKEIQSNAVDNESVKMPTAHGVVQGYNAQALVDSKHQIILAAEAFATQDHDNLEPMLTGAKKNLKAIGKDETFFQGKTLTADSNYHSVESLTLVWKA</sequence>
<dbReference type="InterPro" id="IPR008490">
    <property type="entry name" value="Transposase_InsH_N"/>
</dbReference>
<evidence type="ECO:0000313" key="4">
    <source>
        <dbReference type="Proteomes" id="UP000502699"/>
    </source>
</evidence>
<organism evidence="3 4">
    <name type="scientific">Caldichromatium japonicum</name>
    <dbReference type="NCBI Taxonomy" id="2699430"/>
    <lineage>
        <taxon>Bacteria</taxon>
        <taxon>Pseudomonadati</taxon>
        <taxon>Pseudomonadota</taxon>
        <taxon>Gammaproteobacteria</taxon>
        <taxon>Chromatiales</taxon>
        <taxon>Chromatiaceae</taxon>
        <taxon>Caldichromatium</taxon>
    </lineage>
</organism>
<dbReference type="RefSeq" id="WP_166271650.1">
    <property type="nucleotide sequence ID" value="NZ_CP048029.1"/>
</dbReference>
<dbReference type="Pfam" id="PF05598">
    <property type="entry name" value="DUF772"/>
    <property type="match status" value="1"/>
</dbReference>
<name>A0A6G7VFB1_9GAMM</name>
<accession>A0A6G7VFB1</accession>
<evidence type="ECO:0000259" key="2">
    <source>
        <dbReference type="Pfam" id="PF05598"/>
    </source>
</evidence>
<dbReference type="PANTHER" id="PTHR33408">
    <property type="entry name" value="TRANSPOSASE"/>
    <property type="match status" value="1"/>
</dbReference>
<dbReference type="AlphaFoldDB" id="A0A6G7VFB1"/>